<gene>
    <name evidence="1" type="primary">88</name>
    <name evidence="1" type="ORF">SEA_FAUST_88</name>
</gene>
<dbReference type="KEGG" id="vg:77927383"/>
<dbReference type="Gene3D" id="3.40.50.300">
    <property type="entry name" value="P-loop containing nucleotide triphosphate hydrolases"/>
    <property type="match status" value="1"/>
</dbReference>
<proteinExistence type="predicted"/>
<organism evidence="1 2">
    <name type="scientific">Streptomyces phage Faust</name>
    <dbReference type="NCBI Taxonomy" id="2767565"/>
    <lineage>
        <taxon>Viruses</taxon>
        <taxon>Duplodnaviria</taxon>
        <taxon>Heunggongvirae</taxon>
        <taxon>Uroviricota</taxon>
        <taxon>Caudoviricetes</taxon>
        <taxon>Stanwilliamsviridae</taxon>
        <taxon>Loccivirinae</taxon>
        <taxon>Faustvirus</taxon>
        <taxon>Faustvirus faust</taxon>
    </lineage>
</organism>
<sequence>MSNLDFNDLMNLLDGEDFEERPVSIETFVQSEDYLGLPPLSQNQYKLIRASSQIYKKSTLVALYGDLEAEKRFAETMNEVIFQLGKGSGKGYTSSIACAYIVYLLLCLKDPARYYGKPPGDHIAILNIAINAAQAHNVFFKYFKQRITTSPWFAGKYAEKAGEFQFDKNVFVYSGHSEREAWEGYNVIFVILDEISGFALESTSGNEQAKTASAVYKMYKQSVVSRFPEYGKVVLLSFPRFKNDFIQQRYDEVIAEKQVVIRKHQFKIDEHLPDGTEGNEFEIEWEEDNIISYRIPRIFALKRPTWEINPLVTLDNLMTAFYDDPIDSLSRFACMPPDAIDAFFKDRSKIELAFSAQDSLNEDNTFRPTFLPDPEKRYYVHVDLARVHDHAAVALAHVEKWEQRKIGDKLTEPAPVVIVDQVRFWTPSKTKNVDFTEIREYILSLKRRGFNIHLVTFDRWESADTMQYLNERGLKAERLSVAKKHYEDLAMVVAEERVVGPRIELLIDELLQLRIMKNDKVDHPRKGSKDLSDAVCGAVYNAIAHTPRNLDETIEVKTLESVRKEVQRNRIEEFQQRDDGVIRAPKKRMPQELEEFLARISTI</sequence>
<evidence type="ECO:0000313" key="2">
    <source>
        <dbReference type="Proteomes" id="UP000516151"/>
    </source>
</evidence>
<protein>
    <submittedName>
        <fullName evidence="1">Terminase</fullName>
    </submittedName>
</protein>
<dbReference type="InterPro" id="IPR027417">
    <property type="entry name" value="P-loop_NTPase"/>
</dbReference>
<accession>A0A7G9UYT6</accession>
<evidence type="ECO:0000313" key="1">
    <source>
        <dbReference type="EMBL" id="QNN99191.1"/>
    </source>
</evidence>
<dbReference type="RefSeq" id="YP_010651698.1">
    <property type="nucleotide sequence ID" value="NC_070783.1"/>
</dbReference>
<dbReference type="EMBL" id="MT684598">
    <property type="protein sequence ID" value="QNN99191.1"/>
    <property type="molecule type" value="Genomic_DNA"/>
</dbReference>
<keyword evidence="2" id="KW-1185">Reference proteome</keyword>
<name>A0A7G9UYT6_9CAUD</name>
<reference evidence="1 2" key="1">
    <citation type="submission" date="2020-06" db="EMBL/GenBank/DDBJ databases">
        <authorList>
            <person name="Arora M.N."/>
            <person name="Dalling M.T."/>
            <person name="Dawson S.P.M."/>
            <person name="Elia S.N."/>
            <person name="Burke B."/>
            <person name="Shaffer C.D."/>
            <person name="Weston-Hafer K.A."/>
            <person name="Garlena R.A."/>
            <person name="Russell D.A."/>
            <person name="Pope W.H."/>
            <person name="Jacobs-Sera D."/>
            <person name="Hatfull G.F."/>
        </authorList>
    </citation>
    <scope>NUCLEOTIDE SEQUENCE [LARGE SCALE GENOMIC DNA]</scope>
</reference>
<dbReference type="GeneID" id="77927383"/>
<dbReference type="Gene3D" id="3.30.420.240">
    <property type="match status" value="1"/>
</dbReference>
<dbReference type="Proteomes" id="UP000516151">
    <property type="component" value="Segment"/>
</dbReference>